<proteinExistence type="predicted"/>
<dbReference type="EMBL" id="OC316596">
    <property type="protein sequence ID" value="CAD7392838.1"/>
    <property type="molecule type" value="Genomic_DNA"/>
</dbReference>
<name>A0A7R9CCZ5_TIMCR</name>
<evidence type="ECO:0000256" key="1">
    <source>
        <dbReference type="SAM" id="MobiDB-lite"/>
    </source>
</evidence>
<feature type="compositionally biased region" description="Polar residues" evidence="1">
    <location>
        <begin position="18"/>
        <end position="33"/>
    </location>
</feature>
<sequence length="106" mass="11402">MAEDSGNEDSWLYGDSNPEAQENEITAKSLNTETAEDGDLVNGDVPNTEDTQDQYIIPEPEAISAPEQQEEDAAVAADADEDEDDEQSRLHIATGQSETGEGVSML</sequence>
<gene>
    <name evidence="2" type="ORF">TCEB3V08_LOCUS841</name>
</gene>
<reference evidence="2" key="1">
    <citation type="submission" date="2020-11" db="EMBL/GenBank/DDBJ databases">
        <authorList>
            <person name="Tran Van P."/>
        </authorList>
    </citation>
    <scope>NUCLEOTIDE SEQUENCE</scope>
</reference>
<feature type="compositionally biased region" description="Acidic residues" evidence="1">
    <location>
        <begin position="68"/>
        <end position="86"/>
    </location>
</feature>
<dbReference type="AlphaFoldDB" id="A0A7R9CCZ5"/>
<organism evidence="2">
    <name type="scientific">Timema cristinae</name>
    <name type="common">Walking stick</name>
    <dbReference type="NCBI Taxonomy" id="61476"/>
    <lineage>
        <taxon>Eukaryota</taxon>
        <taxon>Metazoa</taxon>
        <taxon>Ecdysozoa</taxon>
        <taxon>Arthropoda</taxon>
        <taxon>Hexapoda</taxon>
        <taxon>Insecta</taxon>
        <taxon>Pterygota</taxon>
        <taxon>Neoptera</taxon>
        <taxon>Polyneoptera</taxon>
        <taxon>Phasmatodea</taxon>
        <taxon>Timematodea</taxon>
        <taxon>Timematoidea</taxon>
        <taxon>Timematidae</taxon>
        <taxon>Timema</taxon>
    </lineage>
</organism>
<accession>A0A7R9CCZ5</accession>
<evidence type="ECO:0000313" key="2">
    <source>
        <dbReference type="EMBL" id="CAD7392838.1"/>
    </source>
</evidence>
<feature type="region of interest" description="Disordered" evidence="1">
    <location>
        <begin position="1"/>
        <end position="106"/>
    </location>
</feature>
<protein>
    <submittedName>
        <fullName evidence="2">Uncharacterized protein</fullName>
    </submittedName>
</protein>